<keyword evidence="5" id="KW-0645">Protease</keyword>
<keyword evidence="8" id="KW-0482">Metalloprotease</keyword>
<evidence type="ECO:0000256" key="1">
    <source>
        <dbReference type="ARBA" id="ARBA00001424"/>
    </source>
</evidence>
<comment type="cofactor">
    <cofactor evidence="2">
        <name>Mn(2+)</name>
        <dbReference type="ChEBI" id="CHEBI:29035"/>
    </cofactor>
</comment>
<dbReference type="CDD" id="cd01087">
    <property type="entry name" value="Prolidase"/>
    <property type="match status" value="1"/>
</dbReference>
<sequence length="433" mass="48826">MQPDSAIHRARRERVLEQMGEGVMVIATAPEVPRNRDTHYPYRHDSYFYWLTGFNEPEAVVVLIGGKHPRHVLFCRERNEEREIWDGFRYGPQAARETFAFDEAYAYDTLQTEVPRLLENQPLLAYIIGRDMAWDTQVMGWLNVVRSKARSGVRAPDRLVDARVWLDEFRLVKDAHELALMRRAAEISDGAHRAAMRATRPGRHEYEIEAELLCAFRSGGAESPAYTSIVASGANACVLHYVFNNQPLREGDLLLIDAAAEFGSYAADITRTFPVSGRYTAAQKDVYELVLAAQRAAIDAVRPGNHWNTPHETAVRVLTQGLVDLGLLAGAVDGLIESQAYSRFYMHRTGHWLGMDVHDAGEYKLHGEWRSLQPGMTLTVEPGLYIRPADDVPQAFWNIGIRIEDDVAVTESACEVLTHAPKTVAEIEAWMRP</sequence>
<protein>
    <recommendedName>
        <fullName evidence="10">Xaa-Pro aminopeptidase</fullName>
        <ecNumber evidence="4">3.4.11.9</ecNumber>
    </recommendedName>
    <alternativeName>
        <fullName evidence="11">Aminopeptidase P II</fullName>
    </alternativeName>
    <alternativeName>
        <fullName evidence="12">X-Pro aminopeptidase</fullName>
    </alternativeName>
</protein>
<dbReference type="GO" id="GO:0070006">
    <property type="term" value="F:metalloaminopeptidase activity"/>
    <property type="evidence" value="ECO:0007669"/>
    <property type="project" value="InterPro"/>
</dbReference>
<dbReference type="GO" id="GO:0005829">
    <property type="term" value="C:cytosol"/>
    <property type="evidence" value="ECO:0007669"/>
    <property type="project" value="TreeGrafter"/>
</dbReference>
<dbReference type="InterPro" id="IPR029149">
    <property type="entry name" value="Creatin/AminoP/Spt16_N"/>
</dbReference>
<dbReference type="Pfam" id="PF00557">
    <property type="entry name" value="Peptidase_M24"/>
    <property type="match status" value="1"/>
</dbReference>
<evidence type="ECO:0000313" key="15">
    <source>
        <dbReference type="EMBL" id="AAZ98287.1"/>
    </source>
</evidence>
<keyword evidence="15" id="KW-0031">Aminopeptidase</keyword>
<proteinExistence type="inferred from homology"/>
<dbReference type="InterPro" id="IPR036005">
    <property type="entry name" value="Creatinase/aminopeptidase-like"/>
</dbReference>
<dbReference type="InterPro" id="IPR007865">
    <property type="entry name" value="Aminopep_P_N"/>
</dbReference>
<dbReference type="GO" id="GO:0006508">
    <property type="term" value="P:proteolysis"/>
    <property type="evidence" value="ECO:0007669"/>
    <property type="project" value="UniProtKB-KW"/>
</dbReference>
<evidence type="ECO:0000256" key="8">
    <source>
        <dbReference type="ARBA" id="ARBA00023049"/>
    </source>
</evidence>
<evidence type="ECO:0000256" key="2">
    <source>
        <dbReference type="ARBA" id="ARBA00001936"/>
    </source>
</evidence>
<dbReference type="Gene3D" id="3.40.350.10">
    <property type="entry name" value="Creatinase/prolidase N-terminal domain"/>
    <property type="match status" value="1"/>
</dbReference>
<evidence type="ECO:0000256" key="9">
    <source>
        <dbReference type="ARBA" id="ARBA00023211"/>
    </source>
</evidence>
<dbReference type="AlphaFoldDB" id="Q3SGG3"/>
<evidence type="ECO:0000313" key="16">
    <source>
        <dbReference type="Proteomes" id="UP000008291"/>
    </source>
</evidence>
<accession>Q3SGG3</accession>
<evidence type="ECO:0000256" key="5">
    <source>
        <dbReference type="ARBA" id="ARBA00022670"/>
    </source>
</evidence>
<comment type="similarity">
    <text evidence="3 13">Belongs to the peptidase M24B family.</text>
</comment>
<dbReference type="PROSITE" id="PS00491">
    <property type="entry name" value="PROLINE_PEPTIDASE"/>
    <property type="match status" value="1"/>
</dbReference>
<dbReference type="InterPro" id="IPR000994">
    <property type="entry name" value="Pept_M24"/>
</dbReference>
<dbReference type="eggNOG" id="COG0006">
    <property type="taxonomic scope" value="Bacteria"/>
</dbReference>
<dbReference type="RefSeq" id="WP_011312846.1">
    <property type="nucleotide sequence ID" value="NC_007404.1"/>
</dbReference>
<dbReference type="SMART" id="SM01011">
    <property type="entry name" value="AMP_N"/>
    <property type="match status" value="1"/>
</dbReference>
<evidence type="ECO:0000256" key="13">
    <source>
        <dbReference type="RuleBase" id="RU000590"/>
    </source>
</evidence>
<dbReference type="Gene3D" id="3.90.230.10">
    <property type="entry name" value="Creatinase/methionine aminopeptidase superfamily"/>
    <property type="match status" value="1"/>
</dbReference>
<evidence type="ECO:0000256" key="6">
    <source>
        <dbReference type="ARBA" id="ARBA00022723"/>
    </source>
</evidence>
<evidence type="ECO:0000259" key="14">
    <source>
        <dbReference type="SMART" id="SM01011"/>
    </source>
</evidence>
<dbReference type="KEGG" id="tbd:Tbd_2334"/>
<organism evidence="15 16">
    <name type="scientific">Thiobacillus denitrificans (strain ATCC 25259 / T1)</name>
    <dbReference type="NCBI Taxonomy" id="292415"/>
    <lineage>
        <taxon>Bacteria</taxon>
        <taxon>Pseudomonadati</taxon>
        <taxon>Pseudomonadota</taxon>
        <taxon>Betaproteobacteria</taxon>
        <taxon>Nitrosomonadales</taxon>
        <taxon>Thiobacillaceae</taxon>
        <taxon>Thiobacillus</taxon>
    </lineage>
</organism>
<dbReference type="EC" id="3.4.11.9" evidence="4"/>
<evidence type="ECO:0000256" key="4">
    <source>
        <dbReference type="ARBA" id="ARBA00012574"/>
    </source>
</evidence>
<dbReference type="STRING" id="292415.Tbd_2334"/>
<comment type="catalytic activity">
    <reaction evidence="1">
        <text>Release of any N-terminal amino acid, including proline, that is linked to proline, even from a dipeptide or tripeptide.</text>
        <dbReference type="EC" id="3.4.11.9"/>
    </reaction>
</comment>
<evidence type="ECO:0000256" key="12">
    <source>
        <dbReference type="ARBA" id="ARBA00081411"/>
    </source>
</evidence>
<feature type="domain" description="Aminopeptidase P N-terminal" evidence="14">
    <location>
        <begin position="3"/>
        <end position="135"/>
    </location>
</feature>
<keyword evidence="6 13" id="KW-0479">Metal-binding</keyword>
<dbReference type="PANTHER" id="PTHR43226">
    <property type="entry name" value="XAA-PRO AMINOPEPTIDASE 3"/>
    <property type="match status" value="1"/>
</dbReference>
<evidence type="ECO:0000256" key="11">
    <source>
        <dbReference type="ARBA" id="ARBA00075356"/>
    </source>
</evidence>
<gene>
    <name evidence="15" type="ordered locus">Tbd_2334</name>
</gene>
<dbReference type="InterPro" id="IPR052433">
    <property type="entry name" value="X-Pro_dipept-like"/>
</dbReference>
<keyword evidence="7" id="KW-0378">Hydrolase</keyword>
<dbReference type="InterPro" id="IPR001131">
    <property type="entry name" value="Peptidase_M24B_aminopep-P_CS"/>
</dbReference>
<dbReference type="GO" id="GO:0030145">
    <property type="term" value="F:manganese ion binding"/>
    <property type="evidence" value="ECO:0007669"/>
    <property type="project" value="InterPro"/>
</dbReference>
<dbReference type="FunFam" id="3.90.230.10:FF:000002">
    <property type="entry name" value="Xaa-Pro aminopeptidase 3"/>
    <property type="match status" value="1"/>
</dbReference>
<dbReference type="SUPFAM" id="SSF53092">
    <property type="entry name" value="Creatinase/prolidase N-terminal domain"/>
    <property type="match status" value="1"/>
</dbReference>
<dbReference type="PANTHER" id="PTHR43226:SF4">
    <property type="entry name" value="XAA-PRO AMINOPEPTIDASE 3"/>
    <property type="match status" value="1"/>
</dbReference>
<evidence type="ECO:0000256" key="10">
    <source>
        <dbReference type="ARBA" id="ARBA00069363"/>
    </source>
</evidence>
<reference evidence="15 16" key="1">
    <citation type="journal article" date="2006" name="J. Bacteriol.">
        <title>The genome sequence of the obligately chemolithoautotrophic, facultatively anaerobic bacterium Thiobacillus denitrificans.</title>
        <authorList>
            <person name="Beller H.R."/>
            <person name="Chain P.S."/>
            <person name="Letain T.E."/>
            <person name="Chakicherla A."/>
            <person name="Larimer F.W."/>
            <person name="Richardson P.M."/>
            <person name="Coleman M.A."/>
            <person name="Wood A.P."/>
            <person name="Kelly D.P."/>
        </authorList>
    </citation>
    <scope>NUCLEOTIDE SEQUENCE [LARGE SCALE GENOMIC DNA]</scope>
    <source>
        <strain evidence="15 16">ATCC 25259</strain>
    </source>
</reference>
<dbReference type="SUPFAM" id="SSF55920">
    <property type="entry name" value="Creatinase/aminopeptidase"/>
    <property type="match status" value="1"/>
</dbReference>
<dbReference type="HOGENOM" id="CLU_017266_1_0_4"/>
<keyword evidence="16" id="KW-1185">Reference proteome</keyword>
<evidence type="ECO:0000256" key="7">
    <source>
        <dbReference type="ARBA" id="ARBA00022801"/>
    </source>
</evidence>
<evidence type="ECO:0000256" key="3">
    <source>
        <dbReference type="ARBA" id="ARBA00008766"/>
    </source>
</evidence>
<dbReference type="Proteomes" id="UP000008291">
    <property type="component" value="Chromosome"/>
</dbReference>
<dbReference type="EMBL" id="CP000116">
    <property type="protein sequence ID" value="AAZ98287.1"/>
    <property type="molecule type" value="Genomic_DNA"/>
</dbReference>
<dbReference type="Pfam" id="PF05195">
    <property type="entry name" value="AMP_N"/>
    <property type="match status" value="1"/>
</dbReference>
<name>Q3SGG3_THIDA</name>
<keyword evidence="9" id="KW-0464">Manganese</keyword>
<dbReference type="OrthoDB" id="9806388at2"/>